<evidence type="ECO:0000256" key="1">
    <source>
        <dbReference type="ARBA" id="ARBA00022723"/>
    </source>
</evidence>
<name>A0ABV4I424_9ACTN</name>
<dbReference type="Pfam" id="PF00149">
    <property type="entry name" value="Metallophos"/>
    <property type="match status" value="1"/>
</dbReference>
<evidence type="ECO:0000259" key="5">
    <source>
        <dbReference type="Pfam" id="PF00149"/>
    </source>
</evidence>
<dbReference type="Proteomes" id="UP001566476">
    <property type="component" value="Unassembled WGS sequence"/>
</dbReference>
<accession>A0ABV4I424</accession>
<evidence type="ECO:0000256" key="4">
    <source>
        <dbReference type="ARBA" id="ARBA00025742"/>
    </source>
</evidence>
<dbReference type="InterPro" id="IPR029052">
    <property type="entry name" value="Metallo-depent_PP-like"/>
</dbReference>
<organism evidence="6 7">
    <name type="scientific">Kineococcus mangrovi</name>
    <dbReference type="NCBI Taxonomy" id="1660183"/>
    <lineage>
        <taxon>Bacteria</taxon>
        <taxon>Bacillati</taxon>
        <taxon>Actinomycetota</taxon>
        <taxon>Actinomycetes</taxon>
        <taxon>Kineosporiales</taxon>
        <taxon>Kineosporiaceae</taxon>
        <taxon>Kineococcus</taxon>
    </lineage>
</organism>
<comment type="caution">
    <text evidence="6">The sequence shown here is derived from an EMBL/GenBank/DDBJ whole genome shotgun (WGS) entry which is preliminary data.</text>
</comment>
<keyword evidence="3" id="KW-0408">Iron</keyword>
<protein>
    <submittedName>
        <fullName evidence="6">Metallophosphoesterase</fullName>
    </submittedName>
</protein>
<keyword evidence="1" id="KW-0479">Metal-binding</keyword>
<comment type="similarity">
    <text evidence="4">Belongs to the cyclic nucleotide phosphodiesterase class-III family.</text>
</comment>
<keyword evidence="7" id="KW-1185">Reference proteome</keyword>
<dbReference type="Gene3D" id="3.60.21.10">
    <property type="match status" value="1"/>
</dbReference>
<dbReference type="PANTHER" id="PTHR42988:SF2">
    <property type="entry name" value="CYCLIC NUCLEOTIDE PHOSPHODIESTERASE CBUA0032-RELATED"/>
    <property type="match status" value="1"/>
</dbReference>
<evidence type="ECO:0000256" key="2">
    <source>
        <dbReference type="ARBA" id="ARBA00022801"/>
    </source>
</evidence>
<dbReference type="PANTHER" id="PTHR42988">
    <property type="entry name" value="PHOSPHOHYDROLASE"/>
    <property type="match status" value="1"/>
</dbReference>
<gene>
    <name evidence="6" type="ORF">AB2L28_14485</name>
</gene>
<keyword evidence="2" id="KW-0378">Hydrolase</keyword>
<evidence type="ECO:0000256" key="3">
    <source>
        <dbReference type="ARBA" id="ARBA00023004"/>
    </source>
</evidence>
<reference evidence="6 7" key="1">
    <citation type="submission" date="2024-07" db="EMBL/GenBank/DDBJ databases">
        <authorList>
            <person name="Thanompreechachai J."/>
            <person name="Duangmal K."/>
        </authorList>
    </citation>
    <scope>NUCLEOTIDE SEQUENCE [LARGE SCALE GENOMIC DNA]</scope>
    <source>
        <strain evidence="6 7">TBRC 1896</strain>
    </source>
</reference>
<proteinExistence type="inferred from homology"/>
<dbReference type="InterPro" id="IPR050884">
    <property type="entry name" value="CNP_phosphodiesterase-III"/>
</dbReference>
<sequence>MTRILHLSDTHLVAAGALHNGVVDTTAALGHVLESLHGTGPLDAVVVSGDVSDDGTVASYATARDLVGGFARSHGAVAVFAMGNHDSREQFTDVLGPTRSVHDVDGFRLVVLDSSVPGRGYGVLDRGQLTWLRTELATPAPRGSAVVLHHSPVRAPTVLHEALRLQDPDDLLAAVAGTDVRVVLSGHYHHHAAQTYPSGLTALVAPGVANRSDPFVAHGRERALRGHGALLVEVDDTGAIFSSVLSIPSPGDGEELFVLDEETVQRIAAEAGVPR</sequence>
<feature type="domain" description="Calcineurin-like phosphoesterase" evidence="5">
    <location>
        <begin position="3"/>
        <end position="190"/>
    </location>
</feature>
<evidence type="ECO:0000313" key="6">
    <source>
        <dbReference type="EMBL" id="MEZ0493443.1"/>
    </source>
</evidence>
<dbReference type="RefSeq" id="WP_370719684.1">
    <property type="nucleotide sequence ID" value="NZ_JBGGTQ010000006.1"/>
</dbReference>
<dbReference type="SUPFAM" id="SSF56300">
    <property type="entry name" value="Metallo-dependent phosphatases"/>
    <property type="match status" value="1"/>
</dbReference>
<dbReference type="InterPro" id="IPR004843">
    <property type="entry name" value="Calcineurin-like_PHP"/>
</dbReference>
<dbReference type="EMBL" id="JBGGTQ010000006">
    <property type="protein sequence ID" value="MEZ0493443.1"/>
    <property type="molecule type" value="Genomic_DNA"/>
</dbReference>
<evidence type="ECO:0000313" key="7">
    <source>
        <dbReference type="Proteomes" id="UP001566476"/>
    </source>
</evidence>